<gene>
    <name evidence="2" type="ordered locus">XC_2372</name>
</gene>
<dbReference type="AlphaFoldDB" id="A0A0H2X9S8"/>
<dbReference type="InterPro" id="IPR018247">
    <property type="entry name" value="EF_Hand_1_Ca_BS"/>
</dbReference>
<dbReference type="PROSITE" id="PS00018">
    <property type="entry name" value="EF_HAND_1"/>
    <property type="match status" value="1"/>
</dbReference>
<dbReference type="KEGG" id="xcb:XC_2372"/>
<reference evidence="2 3" key="1">
    <citation type="journal article" date="2005" name="Genome Res.">
        <title>Comparative and functional genomic analyses of the pathogenicity of phytopathogen Xanthomonas campestris pv. campestris.</title>
        <authorList>
            <person name="Qian W."/>
            <person name="Jia Y."/>
            <person name="Ren S.X."/>
            <person name="He Y.Q."/>
            <person name="Feng J.X."/>
            <person name="Lu L.F."/>
            <person name="Sun Q."/>
            <person name="Ying G."/>
            <person name="Tang D.J."/>
            <person name="Tang H."/>
            <person name="Wu W."/>
            <person name="Hao P."/>
            <person name="Wang L."/>
            <person name="Jiang B.L."/>
            <person name="Zeng S."/>
            <person name="Gu W.Y."/>
            <person name="Lu G."/>
            <person name="Rong L."/>
            <person name="Tian Y."/>
            <person name="Yao Z."/>
            <person name="Fu G."/>
            <person name="Chen B."/>
            <person name="Fang R."/>
            <person name="Qiang B."/>
            <person name="Chen Z."/>
            <person name="Zhao G.P."/>
            <person name="Tang J.L."/>
            <person name="He C."/>
        </authorList>
    </citation>
    <scope>NUCLEOTIDE SEQUENCE [LARGE SCALE GENOMIC DNA]</scope>
    <source>
        <strain evidence="2 3">8004</strain>
    </source>
</reference>
<dbReference type="GO" id="GO:0006508">
    <property type="term" value="P:proteolysis"/>
    <property type="evidence" value="ECO:0007669"/>
    <property type="project" value="InterPro"/>
</dbReference>
<evidence type="ECO:0000313" key="2">
    <source>
        <dbReference type="EMBL" id="AAY49425.1"/>
    </source>
</evidence>
<dbReference type="EMBL" id="CP000050">
    <property type="protein sequence ID" value="AAY49425.1"/>
    <property type="molecule type" value="Genomic_DNA"/>
</dbReference>
<dbReference type="HOGENOM" id="CLU_066237_0_0_6"/>
<evidence type="ECO:0008006" key="4">
    <source>
        <dbReference type="Google" id="ProtNLM"/>
    </source>
</evidence>
<evidence type="ECO:0000256" key="1">
    <source>
        <dbReference type="SAM" id="MobiDB-lite"/>
    </source>
</evidence>
<dbReference type="InterPro" id="IPR001096">
    <property type="entry name" value="Peptidase_C13"/>
</dbReference>
<evidence type="ECO:0000313" key="3">
    <source>
        <dbReference type="Proteomes" id="UP000000420"/>
    </source>
</evidence>
<organism evidence="2 3">
    <name type="scientific">Xanthomonas campestris pv. campestris (strain 8004)</name>
    <dbReference type="NCBI Taxonomy" id="314565"/>
    <lineage>
        <taxon>Bacteria</taxon>
        <taxon>Pseudomonadati</taxon>
        <taxon>Pseudomonadota</taxon>
        <taxon>Gammaproteobacteria</taxon>
        <taxon>Lysobacterales</taxon>
        <taxon>Lysobacteraceae</taxon>
        <taxon>Xanthomonas</taxon>
    </lineage>
</organism>
<dbReference type="InterPro" id="IPR029030">
    <property type="entry name" value="Caspase-like_dom_sf"/>
</dbReference>
<dbReference type="Pfam" id="PF01650">
    <property type="entry name" value="Peptidase_C13"/>
    <property type="match status" value="2"/>
</dbReference>
<proteinExistence type="predicted"/>
<dbReference type="GO" id="GO:0008233">
    <property type="term" value="F:peptidase activity"/>
    <property type="evidence" value="ECO:0007669"/>
    <property type="project" value="InterPro"/>
</dbReference>
<dbReference type="SUPFAM" id="SSF52129">
    <property type="entry name" value="Caspase-like"/>
    <property type="match status" value="1"/>
</dbReference>
<sequence>MQASMTPAYRNASVRPLRVGSPISYIRRQPPRLVIRLRKRYICIFPVLASSMLQSSRSGPPALLRRLLLLTALVALVAGCHPDAGAALPAQQDASDAQVDPVDQATLTSALTTLAPQRPGVTDLYVVGFAGDASDDVFRNETLYLKQLFEQRFDARGRVITLVNHPDNLGERPYAPLATYDNLYDTLAAIGKRMDRKEDALLLFVTTHGTEDHTLYVQVDQNEEDFISPQDLRKALDDAGIGNRVIVLSACYSGGFIPALRSATTLVLTAARADRPSFGCGNTSNATYFGQAWLIDAMNQVADPVAAFDAAKVAITAREKEDGELPSLPQQSVGKDIGAVLARWRAGFQPGPALAYPYPPVIAEAADDAVADQGDTPADTKDAAPSKPAQPTVAPQPKRP</sequence>
<dbReference type="Proteomes" id="UP000000420">
    <property type="component" value="Chromosome"/>
</dbReference>
<feature type="region of interest" description="Disordered" evidence="1">
    <location>
        <begin position="366"/>
        <end position="400"/>
    </location>
</feature>
<protein>
    <recommendedName>
        <fullName evidence="4">Peptidase C13</fullName>
    </recommendedName>
</protein>
<name>A0A0H2X9S8_XANC8</name>
<dbReference type="Gene3D" id="3.40.50.1460">
    <property type="match status" value="1"/>
</dbReference>
<accession>A0A0H2X9S8</accession>